<dbReference type="VEuPathDB" id="CryptoDB:Cvel_23301"/>
<evidence type="ECO:0000313" key="3">
    <source>
        <dbReference type="EMBL" id="CEM53219.1"/>
    </source>
</evidence>
<sequence length="137" mass="15785">MDVPDVPMEPVEEGSLHYTASCETEEYKRCMWREADVLSKVRGCICAKTQIFKDTADTTYKSAEEAEYYREKLGLKTMHCTFVMGRYDLESQYFKSCKTWGGNHGLDPLEDPDAKKNPVFYSDRLLSKKRAAKFGLK</sequence>
<reference evidence="1" key="1">
    <citation type="submission" date="2014-11" db="EMBL/GenBank/DDBJ databases">
        <authorList>
            <person name="Otto D Thomas"/>
            <person name="Naeem Raeece"/>
        </authorList>
    </citation>
    <scope>NUCLEOTIDE SEQUENCE</scope>
</reference>
<gene>
    <name evidence="1" type="ORF">Cvel_23301</name>
    <name evidence="2" type="ORF">Cvel_36224</name>
    <name evidence="3" type="ORF">Cvel_36602</name>
</gene>
<dbReference type="EMBL" id="CDMZ01001531">
    <property type="protein sequence ID" value="CEM33947.1"/>
    <property type="molecule type" value="Genomic_DNA"/>
</dbReference>
<organism evidence="1">
    <name type="scientific">Chromera velia CCMP2878</name>
    <dbReference type="NCBI Taxonomy" id="1169474"/>
    <lineage>
        <taxon>Eukaryota</taxon>
        <taxon>Sar</taxon>
        <taxon>Alveolata</taxon>
        <taxon>Colpodellida</taxon>
        <taxon>Chromeraceae</taxon>
        <taxon>Chromera</taxon>
    </lineage>
</organism>
<evidence type="ECO:0000313" key="2">
    <source>
        <dbReference type="EMBL" id="CEM52465.1"/>
    </source>
</evidence>
<evidence type="ECO:0000313" key="1">
    <source>
        <dbReference type="EMBL" id="CEM33947.1"/>
    </source>
</evidence>
<dbReference type="EMBL" id="CDMZ01005255">
    <property type="protein sequence ID" value="CEM52465.1"/>
    <property type="molecule type" value="Genomic_DNA"/>
</dbReference>
<name>A0A0G4GT99_9ALVE</name>
<dbReference type="VEuPathDB" id="CryptoDB:Cvel_36602"/>
<proteinExistence type="predicted"/>
<dbReference type="AlphaFoldDB" id="A0A0G4GT99"/>
<accession>A0A0G4GT99</accession>
<protein>
    <submittedName>
        <fullName evidence="1">Uncharacterized protein</fullName>
    </submittedName>
</protein>
<dbReference type="EMBL" id="CDMZ01005559">
    <property type="protein sequence ID" value="CEM53219.1"/>
    <property type="molecule type" value="Genomic_DNA"/>
</dbReference>
<dbReference type="VEuPathDB" id="CryptoDB:Cvel_36224"/>